<evidence type="ECO:0000313" key="2">
    <source>
        <dbReference type="Proteomes" id="UP000708208"/>
    </source>
</evidence>
<protein>
    <submittedName>
        <fullName evidence="1">Uncharacterized protein</fullName>
    </submittedName>
</protein>
<accession>A0A8J2LCX9</accession>
<name>A0A8J2LCX9_9HEXA</name>
<dbReference type="EMBL" id="CAJVCH010569165">
    <property type="protein sequence ID" value="CAG7833222.1"/>
    <property type="molecule type" value="Genomic_DNA"/>
</dbReference>
<dbReference type="Proteomes" id="UP000708208">
    <property type="component" value="Unassembled WGS sequence"/>
</dbReference>
<proteinExistence type="predicted"/>
<gene>
    <name evidence="1" type="ORF">AFUS01_LOCUS42863</name>
</gene>
<sequence>MCKVLGITALHCNRSRTTMTSTKLAAFCSLKKDNNETKEQLEAMNNRTDLIETGQCAAFIATDEVQQELQKVKSRLEFPEAGIRKRRIIVGGPWSGNTTCRKAVENFFMDILHIPFEKASRIIPKKRPLIPRPPLIKVILEDIDGKAQI</sequence>
<dbReference type="AlphaFoldDB" id="A0A8J2LCX9"/>
<reference evidence="1" key="1">
    <citation type="submission" date="2021-06" db="EMBL/GenBank/DDBJ databases">
        <authorList>
            <person name="Hodson N. C."/>
            <person name="Mongue J. A."/>
            <person name="Jaron S. K."/>
        </authorList>
    </citation>
    <scope>NUCLEOTIDE SEQUENCE</scope>
</reference>
<organism evidence="1 2">
    <name type="scientific">Allacma fusca</name>
    <dbReference type="NCBI Taxonomy" id="39272"/>
    <lineage>
        <taxon>Eukaryota</taxon>
        <taxon>Metazoa</taxon>
        <taxon>Ecdysozoa</taxon>
        <taxon>Arthropoda</taxon>
        <taxon>Hexapoda</taxon>
        <taxon>Collembola</taxon>
        <taxon>Symphypleona</taxon>
        <taxon>Sminthuridae</taxon>
        <taxon>Allacma</taxon>
    </lineage>
</organism>
<evidence type="ECO:0000313" key="1">
    <source>
        <dbReference type="EMBL" id="CAG7833222.1"/>
    </source>
</evidence>
<comment type="caution">
    <text evidence="1">The sequence shown here is derived from an EMBL/GenBank/DDBJ whole genome shotgun (WGS) entry which is preliminary data.</text>
</comment>
<keyword evidence="2" id="KW-1185">Reference proteome</keyword>